<name>A0A0M4N647_LEPIR</name>
<sequence length="283" mass="32369">MDLRYSKPLSDLYTSSFLKALLHGEKPKNKFGILKKSGIVSSEKELLIKDIFKLIFQFLSKHYRSEEYYRSILFSKILLPDITKDSDVILAELRVSNSKADIAMLNGKSVGYEIKSELDKPTRLKNQLNDYLSCFQYSYLVSHESFIESNSSNLHQDIGIICIHPNGSVTKVKDAKNNINNISHSALFDSLRKPEYSDIIEKYYGSIPNVPNGIFFKECKKLFEIIPINVANKLSIDALKGRRSKVPISTIKKLPIYLQYLVYQAELTNKEIHLLGLPIKELI</sequence>
<dbReference type="EMBL" id="CP012603">
    <property type="protein sequence ID" value="ALE37768.1"/>
    <property type="molecule type" value="Genomic_DNA"/>
</dbReference>
<dbReference type="PATRIC" id="fig|1279460.3.peg.546"/>
<dbReference type="InterPro" id="IPR047729">
    <property type="entry name" value="Sce7726-like"/>
</dbReference>
<reference evidence="1 2" key="1">
    <citation type="journal article" date="2015" name="Genome Announc.">
        <title>Whole-Genome Sequence of Leptospira interrogans Serovar Hardjo Subtype Hardjoprajitno Strain Norma, Isolated from Cattle in a Leptospirosis Outbreak in Brazil.</title>
        <authorList>
            <person name="Cosate M.R."/>
            <person name="Soares S.C."/>
            <person name="Mendes T.A."/>
            <person name="Raittz R.T."/>
            <person name="Moreira E.C."/>
            <person name="Leite R."/>
            <person name="Fernandes G.R."/>
            <person name="Haddad J.P."/>
            <person name="Ortega J.M."/>
        </authorList>
    </citation>
    <scope>NUCLEOTIDE SEQUENCE [LARGE SCALE GENOMIC DNA]</scope>
    <source>
        <strain evidence="1 2">Norma</strain>
    </source>
</reference>
<evidence type="ECO:0000313" key="2">
    <source>
        <dbReference type="Proteomes" id="UP000056502"/>
    </source>
</evidence>
<accession>A0A0M4N647</accession>
<evidence type="ECO:0008006" key="3">
    <source>
        <dbReference type="Google" id="ProtNLM"/>
    </source>
</evidence>
<dbReference type="RefSeq" id="WP_002189271.1">
    <property type="nucleotide sequence ID" value="NZ_CP012603.1"/>
</dbReference>
<organism evidence="1">
    <name type="scientific">Leptospira interrogans serovar Hardjo str. Norma</name>
    <dbReference type="NCBI Taxonomy" id="1279460"/>
    <lineage>
        <taxon>Bacteria</taxon>
        <taxon>Pseudomonadati</taxon>
        <taxon>Spirochaetota</taxon>
        <taxon>Spirochaetia</taxon>
        <taxon>Leptospirales</taxon>
        <taxon>Leptospiraceae</taxon>
        <taxon>Leptospira</taxon>
    </lineage>
</organism>
<dbReference type="Proteomes" id="UP000056502">
    <property type="component" value="Chromosome I"/>
</dbReference>
<proteinExistence type="predicted"/>
<evidence type="ECO:0000313" key="1">
    <source>
        <dbReference type="EMBL" id="ALE37768.1"/>
    </source>
</evidence>
<protein>
    <recommendedName>
        <fullName evidence="3">Sce7726 family protein</fullName>
    </recommendedName>
</protein>
<dbReference type="NCBIfam" id="NF033832">
    <property type="entry name" value="sce7726_fam"/>
    <property type="match status" value="1"/>
</dbReference>
<dbReference type="AlphaFoldDB" id="A0A0M4N647"/>
<gene>
    <name evidence="1" type="ORF">G436_0545</name>
</gene>